<dbReference type="GO" id="GO:0016787">
    <property type="term" value="F:hydrolase activity"/>
    <property type="evidence" value="ECO:0007669"/>
    <property type="project" value="UniProtKB-KW"/>
</dbReference>
<evidence type="ECO:0000256" key="4">
    <source>
        <dbReference type="ARBA" id="ARBA00022722"/>
    </source>
</evidence>
<evidence type="ECO:0000313" key="10">
    <source>
        <dbReference type="Proteomes" id="UP001314205"/>
    </source>
</evidence>
<comment type="caution">
    <text evidence="9">The sequence shown here is derived from an EMBL/GenBank/DDBJ whole genome shotgun (WGS) entry which is preliminary data.</text>
</comment>
<feature type="domain" description="DDE Tnp4" evidence="8">
    <location>
        <begin position="2"/>
        <end position="136"/>
    </location>
</feature>
<keyword evidence="5" id="KW-0479">Metal-binding</keyword>
<evidence type="ECO:0000256" key="2">
    <source>
        <dbReference type="ARBA" id="ARBA00004123"/>
    </source>
</evidence>
<dbReference type="AlphaFoldDB" id="A0AAV1KA66"/>
<evidence type="ECO:0000256" key="5">
    <source>
        <dbReference type="ARBA" id="ARBA00022723"/>
    </source>
</evidence>
<dbReference type="PANTHER" id="PTHR22930:SF269">
    <property type="entry name" value="NUCLEASE HARBI1-LIKE PROTEIN"/>
    <property type="match status" value="1"/>
</dbReference>
<proteinExistence type="inferred from homology"/>
<name>A0AAV1KA66_9NEOP</name>
<sequence length="197" mass="22380">MAIVNANCEFIMVDVGANGRISDGGVIKNTTFWNLLANNQLNIPEPITLPAFSKELPFVFVGDEAFQLTPNVMKPYRRTDFTDNKKIFNYRLSRARRIVENSFGILSSRLKMLNKAILLARNKVRKIVLACCYLHNYLSKRKDMYLPRADVDYEDVNNGNIVPGSWGAEERQLISLQALRGNLANEAKIIRDDLSIL</sequence>
<comment type="cofactor">
    <cofactor evidence="1">
        <name>a divalent metal cation</name>
        <dbReference type="ChEBI" id="CHEBI:60240"/>
    </cofactor>
</comment>
<dbReference type="GO" id="GO:0046872">
    <property type="term" value="F:metal ion binding"/>
    <property type="evidence" value="ECO:0007669"/>
    <property type="project" value="UniProtKB-KW"/>
</dbReference>
<dbReference type="EMBL" id="CAVLGL010000002">
    <property type="protein sequence ID" value="CAK1579419.1"/>
    <property type="molecule type" value="Genomic_DNA"/>
</dbReference>
<dbReference type="InterPro" id="IPR027806">
    <property type="entry name" value="HARBI1_dom"/>
</dbReference>
<keyword evidence="10" id="KW-1185">Reference proteome</keyword>
<comment type="similarity">
    <text evidence="3">Belongs to the HARBI1 family.</text>
</comment>
<reference evidence="9 10" key="1">
    <citation type="submission" date="2023-11" db="EMBL/GenBank/DDBJ databases">
        <authorList>
            <person name="Hedman E."/>
            <person name="Englund M."/>
            <person name="Stromberg M."/>
            <person name="Nyberg Akerstrom W."/>
            <person name="Nylinder S."/>
            <person name="Jareborg N."/>
            <person name="Kallberg Y."/>
            <person name="Kronander E."/>
        </authorList>
    </citation>
    <scope>NUCLEOTIDE SEQUENCE [LARGE SCALE GENOMIC DNA]</scope>
</reference>
<dbReference type="GO" id="GO:0004518">
    <property type="term" value="F:nuclease activity"/>
    <property type="evidence" value="ECO:0007669"/>
    <property type="project" value="UniProtKB-KW"/>
</dbReference>
<dbReference type="PANTHER" id="PTHR22930">
    <property type="match status" value="1"/>
</dbReference>
<evidence type="ECO:0000313" key="9">
    <source>
        <dbReference type="EMBL" id="CAK1579419.1"/>
    </source>
</evidence>
<accession>A0AAV1KA66</accession>
<keyword evidence="7" id="KW-0539">Nucleus</keyword>
<comment type="subcellular location">
    <subcellularLocation>
        <location evidence="2">Nucleus</location>
    </subcellularLocation>
</comment>
<evidence type="ECO:0000256" key="7">
    <source>
        <dbReference type="ARBA" id="ARBA00023242"/>
    </source>
</evidence>
<dbReference type="Pfam" id="PF13359">
    <property type="entry name" value="DDE_Tnp_4"/>
    <property type="match status" value="1"/>
</dbReference>
<keyword evidence="6" id="KW-0378">Hydrolase</keyword>
<protein>
    <recommendedName>
        <fullName evidence="8">DDE Tnp4 domain-containing protein</fullName>
    </recommendedName>
</protein>
<dbReference type="GO" id="GO:0005634">
    <property type="term" value="C:nucleus"/>
    <property type="evidence" value="ECO:0007669"/>
    <property type="project" value="UniProtKB-SubCell"/>
</dbReference>
<dbReference type="InterPro" id="IPR045249">
    <property type="entry name" value="HARBI1-like"/>
</dbReference>
<evidence type="ECO:0000259" key="8">
    <source>
        <dbReference type="Pfam" id="PF13359"/>
    </source>
</evidence>
<evidence type="ECO:0000256" key="3">
    <source>
        <dbReference type="ARBA" id="ARBA00006958"/>
    </source>
</evidence>
<gene>
    <name evidence="9" type="ORF">PARMNEM_LOCUS1364</name>
</gene>
<evidence type="ECO:0000256" key="1">
    <source>
        <dbReference type="ARBA" id="ARBA00001968"/>
    </source>
</evidence>
<keyword evidence="4" id="KW-0540">Nuclease</keyword>
<organism evidence="9 10">
    <name type="scientific">Parnassius mnemosyne</name>
    <name type="common">clouded apollo</name>
    <dbReference type="NCBI Taxonomy" id="213953"/>
    <lineage>
        <taxon>Eukaryota</taxon>
        <taxon>Metazoa</taxon>
        <taxon>Ecdysozoa</taxon>
        <taxon>Arthropoda</taxon>
        <taxon>Hexapoda</taxon>
        <taxon>Insecta</taxon>
        <taxon>Pterygota</taxon>
        <taxon>Neoptera</taxon>
        <taxon>Endopterygota</taxon>
        <taxon>Lepidoptera</taxon>
        <taxon>Glossata</taxon>
        <taxon>Ditrysia</taxon>
        <taxon>Papilionoidea</taxon>
        <taxon>Papilionidae</taxon>
        <taxon>Parnassiinae</taxon>
        <taxon>Parnassini</taxon>
        <taxon>Parnassius</taxon>
        <taxon>Driopa</taxon>
    </lineage>
</organism>
<evidence type="ECO:0000256" key="6">
    <source>
        <dbReference type="ARBA" id="ARBA00022801"/>
    </source>
</evidence>
<dbReference type="Proteomes" id="UP001314205">
    <property type="component" value="Unassembled WGS sequence"/>
</dbReference>